<protein>
    <submittedName>
        <fullName evidence="1">Uncharacterized protein</fullName>
    </submittedName>
</protein>
<evidence type="ECO:0000313" key="2">
    <source>
        <dbReference type="Proteomes" id="UP001054837"/>
    </source>
</evidence>
<dbReference type="EMBL" id="BPLQ01004264">
    <property type="protein sequence ID" value="GIY06792.1"/>
    <property type="molecule type" value="Genomic_DNA"/>
</dbReference>
<sequence>MVLQSYQLRIETQMAHQSYTPPMNHVVVAPPTPCYWACVYEHQISERFREKRNLRGQSSVESAIPHRFNNTGRWWYEQREL</sequence>
<proteinExistence type="predicted"/>
<accession>A0AAV4QEV3</accession>
<evidence type="ECO:0000313" key="1">
    <source>
        <dbReference type="EMBL" id="GIY06792.1"/>
    </source>
</evidence>
<organism evidence="1 2">
    <name type="scientific">Caerostris darwini</name>
    <dbReference type="NCBI Taxonomy" id="1538125"/>
    <lineage>
        <taxon>Eukaryota</taxon>
        <taxon>Metazoa</taxon>
        <taxon>Ecdysozoa</taxon>
        <taxon>Arthropoda</taxon>
        <taxon>Chelicerata</taxon>
        <taxon>Arachnida</taxon>
        <taxon>Araneae</taxon>
        <taxon>Araneomorphae</taxon>
        <taxon>Entelegynae</taxon>
        <taxon>Araneoidea</taxon>
        <taxon>Araneidae</taxon>
        <taxon>Caerostris</taxon>
    </lineage>
</organism>
<reference evidence="1 2" key="1">
    <citation type="submission" date="2021-06" db="EMBL/GenBank/DDBJ databases">
        <title>Caerostris darwini draft genome.</title>
        <authorList>
            <person name="Kono N."/>
            <person name="Arakawa K."/>
        </authorList>
    </citation>
    <scope>NUCLEOTIDE SEQUENCE [LARGE SCALE GENOMIC DNA]</scope>
</reference>
<keyword evidence="2" id="KW-1185">Reference proteome</keyword>
<dbReference type="Proteomes" id="UP001054837">
    <property type="component" value="Unassembled WGS sequence"/>
</dbReference>
<comment type="caution">
    <text evidence="1">The sequence shown here is derived from an EMBL/GenBank/DDBJ whole genome shotgun (WGS) entry which is preliminary data.</text>
</comment>
<gene>
    <name evidence="1" type="ORF">CDAR_76391</name>
</gene>
<name>A0AAV4QEV3_9ARAC</name>
<dbReference type="AlphaFoldDB" id="A0AAV4QEV3"/>